<evidence type="ECO:0000256" key="1">
    <source>
        <dbReference type="ARBA" id="ARBA00007689"/>
    </source>
</evidence>
<dbReference type="Gene3D" id="3.30.70.1060">
    <property type="entry name" value="Dimeric alpha+beta barrel"/>
    <property type="match status" value="1"/>
</dbReference>
<evidence type="ECO:0000313" key="3">
    <source>
        <dbReference type="EMBL" id="MBK0381096.1"/>
    </source>
</evidence>
<dbReference type="InterPro" id="IPR005545">
    <property type="entry name" value="YCII"/>
</dbReference>
<organism evidence="3 4">
    <name type="scientific">Mucilaginibacter segetis</name>
    <dbReference type="NCBI Taxonomy" id="2793071"/>
    <lineage>
        <taxon>Bacteria</taxon>
        <taxon>Pseudomonadati</taxon>
        <taxon>Bacteroidota</taxon>
        <taxon>Sphingobacteriia</taxon>
        <taxon>Sphingobacteriales</taxon>
        <taxon>Sphingobacteriaceae</taxon>
        <taxon>Mucilaginibacter</taxon>
    </lineage>
</organism>
<sequence>MKDYLLIFRADFSKMLNSSEEEKKAMTQKYMDWIGDIANKGNLANQGNRLAPTGRIVSTGNLVTDGPFTETKEFIGGYSMIKADSYEQAVAVTEGCPVFILNGKVEIREVMTI</sequence>
<dbReference type="SUPFAM" id="SSF54909">
    <property type="entry name" value="Dimeric alpha+beta barrel"/>
    <property type="match status" value="1"/>
</dbReference>
<dbReference type="PANTHER" id="PTHR35174">
    <property type="entry name" value="BLL7171 PROTEIN-RELATED"/>
    <property type="match status" value="1"/>
</dbReference>
<dbReference type="InterPro" id="IPR011008">
    <property type="entry name" value="Dimeric_a/b-barrel"/>
</dbReference>
<reference evidence="3" key="1">
    <citation type="submission" date="2020-12" db="EMBL/GenBank/DDBJ databases">
        <title>Bacterial novel species Mucilaginibacter sp. SD-g isolated from soil.</title>
        <authorList>
            <person name="Jung H.-Y."/>
        </authorList>
    </citation>
    <scope>NUCLEOTIDE SEQUENCE</scope>
    <source>
        <strain evidence="3">SD-g</strain>
    </source>
</reference>
<name>A0A934UPP4_9SPHI</name>
<evidence type="ECO:0000259" key="2">
    <source>
        <dbReference type="Pfam" id="PF03795"/>
    </source>
</evidence>
<proteinExistence type="inferred from homology"/>
<comment type="similarity">
    <text evidence="1">Belongs to the YciI family.</text>
</comment>
<protein>
    <submittedName>
        <fullName evidence="3">Transcription initiation protein</fullName>
    </submittedName>
</protein>
<gene>
    <name evidence="3" type="ORF">I5M19_17360</name>
</gene>
<dbReference type="Pfam" id="PF03795">
    <property type="entry name" value="YCII"/>
    <property type="match status" value="1"/>
</dbReference>
<dbReference type="AlphaFoldDB" id="A0A934UPP4"/>
<evidence type="ECO:0000313" key="4">
    <source>
        <dbReference type="Proteomes" id="UP000613193"/>
    </source>
</evidence>
<accession>A0A934UPP4</accession>
<comment type="caution">
    <text evidence="3">The sequence shown here is derived from an EMBL/GenBank/DDBJ whole genome shotgun (WGS) entry which is preliminary data.</text>
</comment>
<dbReference type="EMBL" id="JAEHFW010000003">
    <property type="protein sequence ID" value="MBK0381096.1"/>
    <property type="molecule type" value="Genomic_DNA"/>
</dbReference>
<dbReference type="PANTHER" id="PTHR35174:SF1">
    <property type="entry name" value="BLL0086 PROTEIN"/>
    <property type="match status" value="1"/>
</dbReference>
<feature type="domain" description="YCII-related" evidence="2">
    <location>
        <begin position="18"/>
        <end position="111"/>
    </location>
</feature>
<keyword evidence="4" id="KW-1185">Reference proteome</keyword>
<dbReference type="Proteomes" id="UP000613193">
    <property type="component" value="Unassembled WGS sequence"/>
</dbReference>
<dbReference type="RefSeq" id="WP_200067618.1">
    <property type="nucleotide sequence ID" value="NZ_JAEHFW010000003.1"/>
</dbReference>